<evidence type="ECO:0000256" key="1">
    <source>
        <dbReference type="SAM" id="MobiDB-lite"/>
    </source>
</evidence>
<dbReference type="Proteomes" id="UP000030673">
    <property type="component" value="Unassembled WGS sequence"/>
</dbReference>
<evidence type="ECO:0000313" key="2">
    <source>
        <dbReference type="EMBL" id="EWC87204.1"/>
    </source>
</evidence>
<feature type="compositionally biased region" description="Basic residues" evidence="1">
    <location>
        <begin position="97"/>
        <end position="106"/>
    </location>
</feature>
<name>W7K1K1_PLAFO</name>
<sequence>MLKVHIIKTWKGFIKRQPFSSVLYEQKRKEYVSPPFEKNKDKFKKNTKFKEELYKYHYEEYIDCVNSRPILYLKDEEIYEHEHEDNVETSHNNSNNNKKKKKKKKKHYYIPHILYICNNNYN</sequence>
<dbReference type="EMBL" id="KE123852">
    <property type="protein sequence ID" value="EWC87204.1"/>
    <property type="molecule type" value="Genomic_DNA"/>
</dbReference>
<dbReference type="OMA" id="YIPHILY"/>
<accession>W7K1K1</accession>
<organism evidence="2 3">
    <name type="scientific">Plasmodium falciparum (isolate NF54)</name>
    <dbReference type="NCBI Taxonomy" id="5843"/>
    <lineage>
        <taxon>Eukaryota</taxon>
        <taxon>Sar</taxon>
        <taxon>Alveolata</taxon>
        <taxon>Apicomplexa</taxon>
        <taxon>Aconoidasida</taxon>
        <taxon>Haemosporida</taxon>
        <taxon>Plasmodiidae</taxon>
        <taxon>Plasmodium</taxon>
        <taxon>Plasmodium (Laverania)</taxon>
    </lineage>
</organism>
<feature type="region of interest" description="Disordered" evidence="1">
    <location>
        <begin position="82"/>
        <end position="106"/>
    </location>
</feature>
<dbReference type="AlphaFoldDB" id="W7K1K1"/>
<reference evidence="2 3" key="1">
    <citation type="submission" date="2013-02" db="EMBL/GenBank/DDBJ databases">
        <title>The Genome Sequence of Plasmodium falciparum NF54.</title>
        <authorList>
            <consortium name="The Broad Institute Genome Sequencing Platform"/>
            <consortium name="The Broad Institute Genome Sequencing Center for Infectious Disease"/>
            <person name="Neafsey D."/>
            <person name="Cheeseman I."/>
            <person name="Volkman S."/>
            <person name="Adams J."/>
            <person name="Walker B."/>
            <person name="Young S.K."/>
            <person name="Zeng Q."/>
            <person name="Gargeya S."/>
            <person name="Fitzgerald M."/>
            <person name="Haas B."/>
            <person name="Abouelleil A."/>
            <person name="Alvarado L."/>
            <person name="Arachchi H.M."/>
            <person name="Berlin A.M."/>
            <person name="Chapman S.B."/>
            <person name="Dewar J."/>
            <person name="Goldberg J."/>
            <person name="Griggs A."/>
            <person name="Gujja S."/>
            <person name="Hansen M."/>
            <person name="Howarth C."/>
            <person name="Imamovic A."/>
            <person name="Larimer J."/>
            <person name="McCowan C."/>
            <person name="Murphy C."/>
            <person name="Neiman D."/>
            <person name="Pearson M."/>
            <person name="Priest M."/>
            <person name="Roberts A."/>
            <person name="Saif S."/>
            <person name="Shea T."/>
            <person name="Sisk P."/>
            <person name="Sykes S."/>
            <person name="Wortman J."/>
            <person name="Nusbaum C."/>
            <person name="Birren B."/>
        </authorList>
    </citation>
    <scope>NUCLEOTIDE SEQUENCE [LARGE SCALE GENOMIC DNA]</scope>
    <source>
        <strain evidence="2 3">NF54</strain>
    </source>
</reference>
<protein>
    <submittedName>
        <fullName evidence="2">Uncharacterized protein</fullName>
    </submittedName>
</protein>
<keyword evidence="3" id="KW-1185">Reference proteome</keyword>
<evidence type="ECO:0000313" key="3">
    <source>
        <dbReference type="Proteomes" id="UP000030673"/>
    </source>
</evidence>
<proteinExistence type="predicted"/>
<gene>
    <name evidence="2" type="ORF">PFNF54_03980</name>
</gene>